<dbReference type="Proteomes" id="UP000187526">
    <property type="component" value="Unassembled WGS sequence"/>
</dbReference>
<reference evidence="1 2" key="1">
    <citation type="submission" date="2016-10" db="EMBL/GenBank/DDBJ databases">
        <title>Alkaliphiles isolated from bioreactors.</title>
        <authorList>
            <person name="Salah Z."/>
            <person name="Rout S.P."/>
            <person name="Humphreys P.N."/>
        </authorList>
    </citation>
    <scope>NUCLEOTIDE SEQUENCE [LARGE SCALE GENOMIC DNA]</scope>
    <source>
        <strain evidence="1 2">ZS02</strain>
    </source>
</reference>
<dbReference type="EMBL" id="MTHD01000001">
    <property type="protein sequence ID" value="OMG56250.1"/>
    <property type="molecule type" value="Genomic_DNA"/>
</dbReference>
<organism evidence="1 2">
    <name type="scientific">Azonexus hydrophilus</name>
    <dbReference type="NCBI Taxonomy" id="418702"/>
    <lineage>
        <taxon>Bacteria</taxon>
        <taxon>Pseudomonadati</taxon>
        <taxon>Pseudomonadota</taxon>
        <taxon>Betaproteobacteria</taxon>
        <taxon>Rhodocyclales</taxon>
        <taxon>Azonexaceae</taxon>
        <taxon>Azonexus</taxon>
    </lineage>
</organism>
<name>A0A1R1IC76_9RHOO</name>
<dbReference type="STRING" id="418702.BJN45_01055"/>
<comment type="caution">
    <text evidence="1">The sequence shown here is derived from an EMBL/GenBank/DDBJ whole genome shotgun (WGS) entry which is preliminary data.</text>
</comment>
<evidence type="ECO:0008006" key="3">
    <source>
        <dbReference type="Google" id="ProtNLM"/>
    </source>
</evidence>
<sequence length="204" mass="22878">MVLVTPAWGATGQLFCCTDPGSGRRVCGDTLPALCRGQAHRIFDKAGNVIKEVAAPLTPEQKAAAAIEAARVKQLEEDRRERRRIDQALLATYATAEDIDMAQNKAENDVKQTIRTAHEKIVEQQKLQRKLAAEAEFYKRKAMPPDLENNLRTVGHEIRLQQELIELKRKELATIHAKYDMDRRRYFELTGTSPTPPASSSAGR</sequence>
<proteinExistence type="predicted"/>
<evidence type="ECO:0000313" key="2">
    <source>
        <dbReference type="Proteomes" id="UP000187526"/>
    </source>
</evidence>
<evidence type="ECO:0000313" key="1">
    <source>
        <dbReference type="EMBL" id="OMG56250.1"/>
    </source>
</evidence>
<protein>
    <recommendedName>
        <fullName evidence="3">DUF4124 domain-containing protein</fullName>
    </recommendedName>
</protein>
<dbReference type="AlphaFoldDB" id="A0A1R1IC76"/>
<gene>
    <name evidence="1" type="ORF">BJN45_01055</name>
</gene>
<accession>A0A1R1IC76</accession>
<keyword evidence="2" id="KW-1185">Reference proteome</keyword>